<dbReference type="Proteomes" id="UP000053820">
    <property type="component" value="Unassembled WGS sequence"/>
</dbReference>
<feature type="region of interest" description="Disordered" evidence="1">
    <location>
        <begin position="184"/>
        <end position="223"/>
    </location>
</feature>
<dbReference type="Pfam" id="PF20231">
    <property type="entry name" value="DUF6589"/>
    <property type="match status" value="1"/>
</dbReference>
<evidence type="ECO:0000313" key="4">
    <source>
        <dbReference type="Proteomes" id="UP000053820"/>
    </source>
</evidence>
<protein>
    <recommendedName>
        <fullName evidence="2">DUF6589 domain-containing protein</fullName>
    </recommendedName>
</protein>
<reference evidence="3 4" key="1">
    <citation type="submission" date="2014-04" db="EMBL/GenBank/DDBJ databases">
        <title>Evolutionary Origins and Diversification of the Mycorrhizal Mutualists.</title>
        <authorList>
            <consortium name="DOE Joint Genome Institute"/>
            <consortium name="Mycorrhizal Genomics Consortium"/>
            <person name="Kohler A."/>
            <person name="Kuo A."/>
            <person name="Nagy L.G."/>
            <person name="Floudas D."/>
            <person name="Copeland A."/>
            <person name="Barry K.W."/>
            <person name="Cichocki N."/>
            <person name="Veneault-Fourrey C."/>
            <person name="LaButti K."/>
            <person name="Lindquist E.A."/>
            <person name="Lipzen A."/>
            <person name="Lundell T."/>
            <person name="Morin E."/>
            <person name="Murat C."/>
            <person name="Riley R."/>
            <person name="Ohm R."/>
            <person name="Sun H."/>
            <person name="Tunlid A."/>
            <person name="Henrissat B."/>
            <person name="Grigoriev I.V."/>
            <person name="Hibbett D.S."/>
            <person name="Martin F."/>
        </authorList>
    </citation>
    <scope>NUCLEOTIDE SEQUENCE [LARGE SCALE GENOMIC DNA]</scope>
    <source>
        <strain evidence="3 4">MD-312</strain>
    </source>
</reference>
<name>A0A0C9W986_9AGAM</name>
<keyword evidence="4" id="KW-1185">Reference proteome</keyword>
<sequence length="896" mass="99688">MSREFRWRNFFIKSSNVTKVLDFWVSKDNSRTGRNVVKTWATNYMAGVVNDEAEDATRSGFLWVKGRQFDKSLVLGLNFASIGVKIKEMCPTIHCFMRSIETTERQELEGSESSLEHKDFLATNVTLVLLKECSQYNSLVPHVLGLYHYSSGASRQQISVWNRLGLSVGYTTLAGRHRKDKLECTEGEESDNVDVSESHGTAENGDHSTASQAAKPRRKERPGTLELLSQSMRKVARTIAADGLFLIVYDNINMMWKVAEQIVGRTDSQENGTCATLLPLFKVKPEDLSAEQLNAKLDSAPELSMDDILLSENNHAFFRECLVHTVMRVAVRFGGEKLRTLTPQVLASTPESSFKIELHKTEIHPLPAMNIDEASTTGNAEVLEAILKELKLDLSQEKFADTAIPIAGDQLSIARLCSVAAYRAGNEGGPGALRWAFFVPGLFHYKMAATHGIILNHLGLANRDLSNPASLHAHNTTLGRKPITPTLLPPFRTCRDLIFVSMYARVLHCLLLTSGKASLDEYSQNLTVEELRQHAEVVVDRYTSSWMVAQLREARAEATSQSKDGVSTAGDMVYENALLFLRDALILREFTDAVKSGDSGRVVNVLKVWALSYRGTGRTKYAYEVMYLIHNLNHVWPESLVAVVMNNWLVNPTGAVNAFVEVDLVQEHLNFWIKNYYQAHGSGASWEWLETIAPCVEILRNLAADINATLGAKQGNRHATPDLTEDIDELMGSLTHNKVYEIEHGRIFDEGDSPAVDCIATGFTSLTWGISSPLREFNATFWTLQQRRRIRPLVGPGSDGRETIQPSSLPDITTTTDLPDDQDTFPEDTDDQDLAAVMDLEAQLLEGTQPLLDLLSEEDVALDMDGDDFVEDDDDNGSEAGYWEDGNLGWGHDLIG</sequence>
<proteinExistence type="predicted"/>
<feature type="compositionally biased region" description="Acidic residues" evidence="1">
    <location>
        <begin position="185"/>
        <end position="194"/>
    </location>
</feature>
<feature type="domain" description="DUF6589" evidence="2">
    <location>
        <begin position="299"/>
        <end position="718"/>
    </location>
</feature>
<evidence type="ECO:0000259" key="2">
    <source>
        <dbReference type="Pfam" id="PF20231"/>
    </source>
</evidence>
<dbReference type="OrthoDB" id="4743193at2759"/>
<dbReference type="AlphaFoldDB" id="A0A0C9W986"/>
<dbReference type="InterPro" id="IPR046496">
    <property type="entry name" value="DUF6589"/>
</dbReference>
<dbReference type="EMBL" id="KN839888">
    <property type="protein sequence ID" value="KIJ59407.1"/>
    <property type="molecule type" value="Genomic_DNA"/>
</dbReference>
<evidence type="ECO:0000256" key="1">
    <source>
        <dbReference type="SAM" id="MobiDB-lite"/>
    </source>
</evidence>
<organism evidence="3 4">
    <name type="scientific">Hydnomerulius pinastri MD-312</name>
    <dbReference type="NCBI Taxonomy" id="994086"/>
    <lineage>
        <taxon>Eukaryota</taxon>
        <taxon>Fungi</taxon>
        <taxon>Dikarya</taxon>
        <taxon>Basidiomycota</taxon>
        <taxon>Agaricomycotina</taxon>
        <taxon>Agaricomycetes</taxon>
        <taxon>Agaricomycetidae</taxon>
        <taxon>Boletales</taxon>
        <taxon>Boletales incertae sedis</taxon>
        <taxon>Leucogyrophana</taxon>
    </lineage>
</organism>
<accession>A0A0C9W986</accession>
<evidence type="ECO:0000313" key="3">
    <source>
        <dbReference type="EMBL" id="KIJ59407.1"/>
    </source>
</evidence>
<feature type="compositionally biased region" description="Polar residues" evidence="1">
    <location>
        <begin position="195"/>
        <end position="212"/>
    </location>
</feature>
<feature type="region of interest" description="Disordered" evidence="1">
    <location>
        <begin position="792"/>
        <end position="826"/>
    </location>
</feature>
<dbReference type="HOGENOM" id="CLU_007061_1_0_1"/>
<gene>
    <name evidence="3" type="ORF">HYDPIDRAFT_162408</name>
</gene>